<keyword evidence="6 10" id="KW-0805">Transcription regulation</keyword>
<dbReference type="AlphaFoldDB" id="A0AAV1KPZ0"/>
<keyword evidence="8 10" id="KW-0804">Transcription</keyword>
<dbReference type="PANTHER" id="PTHR46367:SF1">
    <property type="entry name" value="ATAXIN-7-LIKE PROTEIN 3"/>
    <property type="match status" value="1"/>
</dbReference>
<keyword evidence="5 10" id="KW-0156">Chromatin regulator</keyword>
<evidence type="ECO:0000256" key="8">
    <source>
        <dbReference type="ARBA" id="ARBA00023163"/>
    </source>
</evidence>
<feature type="compositionally biased region" description="Low complexity" evidence="11">
    <location>
        <begin position="180"/>
        <end position="199"/>
    </location>
</feature>
<evidence type="ECO:0000256" key="6">
    <source>
        <dbReference type="ARBA" id="ARBA00023015"/>
    </source>
</evidence>
<keyword evidence="14" id="KW-1185">Reference proteome</keyword>
<feature type="zinc finger region" description="SGF11-type" evidence="10">
    <location>
        <begin position="96"/>
        <end position="117"/>
    </location>
</feature>
<dbReference type="Gene3D" id="3.30.160.60">
    <property type="entry name" value="Classic Zinc Finger"/>
    <property type="match status" value="1"/>
</dbReference>
<comment type="subunit">
    <text evidence="10">Component of some SAGA transcription coactivator-HAT complexes. Within the SAGA complex, participates to a subcomplex of SAGA called the DUB module (deubiquitination module).</text>
</comment>
<dbReference type="Proteomes" id="UP001314205">
    <property type="component" value="Unassembled WGS sequence"/>
</dbReference>
<dbReference type="GO" id="GO:0006325">
    <property type="term" value="P:chromatin organization"/>
    <property type="evidence" value="ECO:0007669"/>
    <property type="project" value="UniProtKB-KW"/>
</dbReference>
<dbReference type="InterPro" id="IPR051078">
    <property type="entry name" value="SGF11"/>
</dbReference>
<dbReference type="Gene3D" id="6.10.140.1270">
    <property type="match status" value="1"/>
</dbReference>
<feature type="compositionally biased region" description="Basic residues" evidence="11">
    <location>
        <begin position="163"/>
        <end position="179"/>
    </location>
</feature>
<evidence type="ECO:0000256" key="3">
    <source>
        <dbReference type="ARBA" id="ARBA00022771"/>
    </source>
</evidence>
<feature type="compositionally biased region" description="Basic residues" evidence="11">
    <location>
        <begin position="284"/>
        <end position="300"/>
    </location>
</feature>
<feature type="compositionally biased region" description="Low complexity" evidence="11">
    <location>
        <begin position="128"/>
        <end position="137"/>
    </location>
</feature>
<evidence type="ECO:0000256" key="4">
    <source>
        <dbReference type="ARBA" id="ARBA00022833"/>
    </source>
</evidence>
<dbReference type="EMBL" id="CAVLGL010000057">
    <property type="protein sequence ID" value="CAK1583846.1"/>
    <property type="molecule type" value="Genomic_DNA"/>
</dbReference>
<dbReference type="Pfam" id="PF08209">
    <property type="entry name" value="Sgf11"/>
    <property type="match status" value="1"/>
</dbReference>
<keyword evidence="4 10" id="KW-0862">Zinc</keyword>
<dbReference type="InterPro" id="IPR013246">
    <property type="entry name" value="SAGA_su_Sgf11"/>
</dbReference>
<evidence type="ECO:0000256" key="1">
    <source>
        <dbReference type="ARBA" id="ARBA00004123"/>
    </source>
</evidence>
<organism evidence="13 14">
    <name type="scientific">Parnassius mnemosyne</name>
    <name type="common">clouded apollo</name>
    <dbReference type="NCBI Taxonomy" id="213953"/>
    <lineage>
        <taxon>Eukaryota</taxon>
        <taxon>Metazoa</taxon>
        <taxon>Ecdysozoa</taxon>
        <taxon>Arthropoda</taxon>
        <taxon>Hexapoda</taxon>
        <taxon>Insecta</taxon>
        <taxon>Pterygota</taxon>
        <taxon>Neoptera</taxon>
        <taxon>Endopterygota</taxon>
        <taxon>Lepidoptera</taxon>
        <taxon>Glossata</taxon>
        <taxon>Ditrysia</taxon>
        <taxon>Papilionoidea</taxon>
        <taxon>Papilionidae</taxon>
        <taxon>Parnassiinae</taxon>
        <taxon>Parnassini</taxon>
        <taxon>Parnassius</taxon>
        <taxon>Driopa</taxon>
    </lineage>
</organism>
<keyword evidence="9 10" id="KW-0539">Nucleus</keyword>
<feature type="region of interest" description="Disordered" evidence="11">
    <location>
        <begin position="227"/>
        <end position="310"/>
    </location>
</feature>
<keyword evidence="7 10" id="KW-0010">Activator</keyword>
<feature type="compositionally biased region" description="Low complexity" evidence="11">
    <location>
        <begin position="270"/>
        <end position="283"/>
    </location>
</feature>
<dbReference type="HAMAP" id="MF_03047">
    <property type="entry name" value="Sgf11"/>
    <property type="match status" value="1"/>
</dbReference>
<evidence type="ECO:0000256" key="11">
    <source>
        <dbReference type="SAM" id="MobiDB-lite"/>
    </source>
</evidence>
<sequence length="310" mass="34691">MNTIVSELSMNDLNNKFFEIMQNESNAEDAANFIYESLYEDVTLGFIFEFHHGLKTGLTDLIEGEKEDDENFKIVNSPECDVFGLSVLKKTQDCNCACPNCERPVSATRFAPHLEKCMGMGRNSSRIASRRIASNSREPTSYAGLLSDDEDDADWAGGSLHNERRKRRIKNNNNRKTKLHNGNSRNNNGNHNSDSNDGGATYETMTANEKKNLLLQICGVVSEHTKKLCTRSTRCPQHTEEQRRALRNSVLEPSTPESQTMGLAADEVGSPPDSSPSSSCSSSSRKRDRHRAPPKMKNKRDRNMSPNGRD</sequence>
<feature type="domain" description="SCA7" evidence="12">
    <location>
        <begin position="205"/>
        <end position="272"/>
    </location>
</feature>
<comment type="domain">
    <text evidence="10">The C-terminal SGF11-type zinc-finger domain forms part of the 'catalytic lobe' of the SAGA deubiquitination module.</text>
</comment>
<evidence type="ECO:0000256" key="5">
    <source>
        <dbReference type="ARBA" id="ARBA00022853"/>
    </source>
</evidence>
<evidence type="ECO:0000256" key="7">
    <source>
        <dbReference type="ARBA" id="ARBA00023159"/>
    </source>
</evidence>
<comment type="caution">
    <text evidence="13">The sequence shown here is derived from an EMBL/GenBank/DDBJ whole genome shotgun (WGS) entry which is preliminary data.</text>
</comment>
<dbReference type="GO" id="GO:0003713">
    <property type="term" value="F:transcription coactivator activity"/>
    <property type="evidence" value="ECO:0007669"/>
    <property type="project" value="UniProtKB-UniRule"/>
</dbReference>
<evidence type="ECO:0000256" key="10">
    <source>
        <dbReference type="HAMAP-Rule" id="MF_03047"/>
    </source>
</evidence>
<dbReference type="InterPro" id="IPR013243">
    <property type="entry name" value="SCA7_dom"/>
</dbReference>
<dbReference type="FunFam" id="3.30.160.60:FF:000118">
    <property type="entry name" value="Ataxin-7-like protein 3"/>
    <property type="match status" value="1"/>
</dbReference>
<keyword evidence="3 10" id="KW-0863">Zinc-finger</keyword>
<feature type="region of interest" description="Disordered" evidence="11">
    <location>
        <begin position="128"/>
        <end position="202"/>
    </location>
</feature>
<dbReference type="PROSITE" id="PS51505">
    <property type="entry name" value="SCA7"/>
    <property type="match status" value="1"/>
</dbReference>
<accession>A0AAV1KPZ0</accession>
<dbReference type="GO" id="GO:0006357">
    <property type="term" value="P:regulation of transcription by RNA polymerase II"/>
    <property type="evidence" value="ECO:0007669"/>
    <property type="project" value="TreeGrafter"/>
</dbReference>
<comment type="function">
    <text evidence="10">Component of the transcription regulatory histone acetylation (HAT) complex SAGA, a multiprotein complex that activates transcription by remodeling chromatin and mediating histone acetylation and deubiquitination. Within the SAGA complex, participates in a subcomplex that specifically deubiquitinates histone H2B. The SAGA complex is recruited to specific gene promoters by activators, where it is required for transcription.</text>
</comment>
<protein>
    <recommendedName>
        <fullName evidence="10">SAGA-associated factor 11 homolog</fullName>
    </recommendedName>
</protein>
<name>A0AAV1KPZ0_9NEOP</name>
<comment type="similarity">
    <text evidence="10">Belongs to the SGF11 family.</text>
</comment>
<feature type="compositionally biased region" description="Polar residues" evidence="11">
    <location>
        <begin position="251"/>
        <end position="261"/>
    </location>
</feature>
<comment type="subcellular location">
    <subcellularLocation>
        <location evidence="1 10">Nucleus</location>
    </subcellularLocation>
</comment>
<reference evidence="13 14" key="1">
    <citation type="submission" date="2023-11" db="EMBL/GenBank/DDBJ databases">
        <authorList>
            <person name="Hedman E."/>
            <person name="Englund M."/>
            <person name="Stromberg M."/>
            <person name="Nyberg Akerstrom W."/>
            <person name="Nylinder S."/>
            <person name="Jareborg N."/>
            <person name="Kallberg Y."/>
            <person name="Kronander E."/>
        </authorList>
    </citation>
    <scope>NUCLEOTIDE SEQUENCE [LARGE SCALE GENOMIC DNA]</scope>
</reference>
<dbReference type="PANTHER" id="PTHR46367">
    <property type="entry name" value="ATAXIN-7-LIKE PROTEIN 3"/>
    <property type="match status" value="1"/>
</dbReference>
<evidence type="ECO:0000256" key="2">
    <source>
        <dbReference type="ARBA" id="ARBA00022723"/>
    </source>
</evidence>
<dbReference type="GO" id="GO:0000124">
    <property type="term" value="C:SAGA complex"/>
    <property type="evidence" value="ECO:0007669"/>
    <property type="project" value="UniProtKB-UniRule"/>
</dbReference>
<evidence type="ECO:0000313" key="14">
    <source>
        <dbReference type="Proteomes" id="UP001314205"/>
    </source>
</evidence>
<evidence type="ECO:0000256" key="9">
    <source>
        <dbReference type="ARBA" id="ARBA00023242"/>
    </source>
</evidence>
<evidence type="ECO:0000259" key="12">
    <source>
        <dbReference type="PROSITE" id="PS51505"/>
    </source>
</evidence>
<keyword evidence="2 10" id="KW-0479">Metal-binding</keyword>
<proteinExistence type="inferred from homology"/>
<comment type="domain">
    <text evidence="10">The long N-terminal helix forms part of the 'assembly lobe' of the SAGA deubiquitination module.</text>
</comment>
<dbReference type="GO" id="GO:0008270">
    <property type="term" value="F:zinc ion binding"/>
    <property type="evidence" value="ECO:0007669"/>
    <property type="project" value="UniProtKB-UniRule"/>
</dbReference>
<dbReference type="GO" id="GO:0071819">
    <property type="term" value="C:DUBm complex"/>
    <property type="evidence" value="ECO:0007669"/>
    <property type="project" value="UniProtKB-UniRule"/>
</dbReference>
<evidence type="ECO:0000313" key="13">
    <source>
        <dbReference type="EMBL" id="CAK1583846.1"/>
    </source>
</evidence>
<gene>
    <name evidence="10" type="primary">Sgf11</name>
    <name evidence="13" type="ORF">PARMNEM_LOCUS5194</name>
</gene>